<name>A0A1F6BSH1_9BACT</name>
<dbReference type="Gene3D" id="3.40.50.300">
    <property type="entry name" value="P-loop containing nucleotide triphosphate hydrolases"/>
    <property type="match status" value="1"/>
</dbReference>
<keyword evidence="4 8" id="KW-0547">Nucleotide-binding</keyword>
<evidence type="ECO:0000256" key="8">
    <source>
        <dbReference type="HAMAP-Rule" id="MF_00165"/>
    </source>
</evidence>
<comment type="caution">
    <text evidence="8">Lacks conserved residue(s) required for the propagation of feature annotation.</text>
</comment>
<dbReference type="EMBL" id="MFKN01000038">
    <property type="protein sequence ID" value="OGG39881.1"/>
    <property type="molecule type" value="Genomic_DNA"/>
</dbReference>
<dbReference type="HAMAP" id="MF_00165">
    <property type="entry name" value="Thymidylate_kinase"/>
    <property type="match status" value="1"/>
</dbReference>
<evidence type="ECO:0000313" key="11">
    <source>
        <dbReference type="Proteomes" id="UP000179014"/>
    </source>
</evidence>
<dbReference type="PANTHER" id="PTHR10344:SF4">
    <property type="entry name" value="UMP-CMP KINASE 2, MITOCHONDRIAL"/>
    <property type="match status" value="1"/>
</dbReference>
<dbReference type="GO" id="GO:0005737">
    <property type="term" value="C:cytoplasm"/>
    <property type="evidence" value="ECO:0007669"/>
    <property type="project" value="TreeGrafter"/>
</dbReference>
<dbReference type="EC" id="2.7.4.9" evidence="8"/>
<dbReference type="AlphaFoldDB" id="A0A1F6BSH1"/>
<dbReference type="PANTHER" id="PTHR10344">
    <property type="entry name" value="THYMIDYLATE KINASE"/>
    <property type="match status" value="1"/>
</dbReference>
<dbReference type="GO" id="GO:0006227">
    <property type="term" value="P:dUDP biosynthetic process"/>
    <property type="evidence" value="ECO:0007669"/>
    <property type="project" value="TreeGrafter"/>
</dbReference>
<organism evidence="10 11">
    <name type="scientific">Candidatus Kaiserbacteria bacterium GWA2_50_9</name>
    <dbReference type="NCBI Taxonomy" id="1798474"/>
    <lineage>
        <taxon>Bacteria</taxon>
        <taxon>Candidatus Kaiseribacteriota</taxon>
    </lineage>
</organism>
<keyword evidence="5 8" id="KW-0418">Kinase</keyword>
<protein>
    <recommendedName>
        <fullName evidence="8">Thymidylate kinase</fullName>
        <ecNumber evidence="8">2.7.4.9</ecNumber>
    </recommendedName>
    <alternativeName>
        <fullName evidence="8">dTMP kinase</fullName>
    </alternativeName>
</protein>
<dbReference type="SUPFAM" id="SSF52540">
    <property type="entry name" value="P-loop containing nucleoside triphosphate hydrolases"/>
    <property type="match status" value="1"/>
</dbReference>
<comment type="function">
    <text evidence="8">Phosphorylation of dTMP to form dTDP in both de novo and salvage pathways of dTTP synthesis.</text>
</comment>
<dbReference type="GO" id="GO:0005524">
    <property type="term" value="F:ATP binding"/>
    <property type="evidence" value="ECO:0007669"/>
    <property type="project" value="UniProtKB-UniRule"/>
</dbReference>
<comment type="caution">
    <text evidence="10">The sequence shown here is derived from an EMBL/GenBank/DDBJ whole genome shotgun (WGS) entry which is preliminary data.</text>
</comment>
<dbReference type="Pfam" id="PF02223">
    <property type="entry name" value="Thymidylate_kin"/>
    <property type="match status" value="1"/>
</dbReference>
<dbReference type="CDD" id="cd01672">
    <property type="entry name" value="TMPK"/>
    <property type="match status" value="1"/>
</dbReference>
<dbReference type="STRING" id="1798474.A2118_00110"/>
<dbReference type="GO" id="GO:0004798">
    <property type="term" value="F:dTMP kinase activity"/>
    <property type="evidence" value="ECO:0007669"/>
    <property type="project" value="UniProtKB-UniRule"/>
</dbReference>
<sequence length="230" mass="26263">MKKGKFIVLDGNDGSGKATQSRLLAETLMGESIDSVRMDFPAYDRNFFGEFIGECLAGKHGDFLHLDPKIASAIYALDRLESTERIYQALEEGRVVIADRFSSSNQIHQGGKISNEQERITFIEWLDRMEHGILHIPRPDLIIYLRVPVEMSLKLLLEKRAAKNQHLSVGTKDTVEEDRNYLERSHATANWLATHQKNWKVIDCINQSGMRSVEDIYSEVRKIVDDLTKS</sequence>
<evidence type="ECO:0000256" key="3">
    <source>
        <dbReference type="ARBA" id="ARBA00022727"/>
    </source>
</evidence>
<keyword evidence="3 8" id="KW-0545">Nucleotide biosynthesis</keyword>
<feature type="domain" description="Thymidylate kinase-like" evidence="9">
    <location>
        <begin position="9"/>
        <end position="205"/>
    </location>
</feature>
<evidence type="ECO:0000256" key="7">
    <source>
        <dbReference type="ARBA" id="ARBA00048743"/>
    </source>
</evidence>
<evidence type="ECO:0000259" key="9">
    <source>
        <dbReference type="Pfam" id="PF02223"/>
    </source>
</evidence>
<evidence type="ECO:0000256" key="1">
    <source>
        <dbReference type="ARBA" id="ARBA00009776"/>
    </source>
</evidence>
<dbReference type="InterPro" id="IPR018094">
    <property type="entry name" value="Thymidylate_kinase"/>
</dbReference>
<dbReference type="GO" id="GO:0006235">
    <property type="term" value="P:dTTP biosynthetic process"/>
    <property type="evidence" value="ECO:0007669"/>
    <property type="project" value="UniProtKB-UniRule"/>
</dbReference>
<evidence type="ECO:0000313" key="10">
    <source>
        <dbReference type="EMBL" id="OGG39881.1"/>
    </source>
</evidence>
<dbReference type="Proteomes" id="UP000179014">
    <property type="component" value="Unassembled WGS sequence"/>
</dbReference>
<comment type="catalytic activity">
    <reaction evidence="7 8">
        <text>dTMP + ATP = dTDP + ADP</text>
        <dbReference type="Rhea" id="RHEA:13517"/>
        <dbReference type="ChEBI" id="CHEBI:30616"/>
        <dbReference type="ChEBI" id="CHEBI:58369"/>
        <dbReference type="ChEBI" id="CHEBI:63528"/>
        <dbReference type="ChEBI" id="CHEBI:456216"/>
        <dbReference type="EC" id="2.7.4.9"/>
    </reaction>
</comment>
<evidence type="ECO:0000256" key="6">
    <source>
        <dbReference type="ARBA" id="ARBA00022840"/>
    </source>
</evidence>
<evidence type="ECO:0000256" key="5">
    <source>
        <dbReference type="ARBA" id="ARBA00022777"/>
    </source>
</evidence>
<proteinExistence type="inferred from homology"/>
<keyword evidence="2 8" id="KW-0808">Transferase</keyword>
<dbReference type="InterPro" id="IPR027417">
    <property type="entry name" value="P-loop_NTPase"/>
</dbReference>
<evidence type="ECO:0000256" key="4">
    <source>
        <dbReference type="ARBA" id="ARBA00022741"/>
    </source>
</evidence>
<keyword evidence="6 8" id="KW-0067">ATP-binding</keyword>
<accession>A0A1F6BSH1</accession>
<dbReference type="GO" id="GO:0006233">
    <property type="term" value="P:dTDP biosynthetic process"/>
    <property type="evidence" value="ECO:0007669"/>
    <property type="project" value="InterPro"/>
</dbReference>
<reference evidence="10 11" key="1">
    <citation type="journal article" date="2016" name="Nat. Commun.">
        <title>Thousands of microbial genomes shed light on interconnected biogeochemical processes in an aquifer system.</title>
        <authorList>
            <person name="Anantharaman K."/>
            <person name="Brown C.T."/>
            <person name="Hug L.A."/>
            <person name="Sharon I."/>
            <person name="Castelle C.J."/>
            <person name="Probst A.J."/>
            <person name="Thomas B.C."/>
            <person name="Singh A."/>
            <person name="Wilkins M.J."/>
            <person name="Karaoz U."/>
            <person name="Brodie E.L."/>
            <person name="Williams K.H."/>
            <person name="Hubbard S.S."/>
            <person name="Banfield J.F."/>
        </authorList>
    </citation>
    <scope>NUCLEOTIDE SEQUENCE [LARGE SCALE GENOMIC DNA]</scope>
</reference>
<dbReference type="InterPro" id="IPR039430">
    <property type="entry name" value="Thymidylate_kin-like_dom"/>
</dbReference>
<gene>
    <name evidence="8" type="primary">tmk</name>
    <name evidence="10" type="ORF">A2118_00110</name>
</gene>
<comment type="similarity">
    <text evidence="1 8">Belongs to the thymidylate kinase family.</text>
</comment>
<evidence type="ECO:0000256" key="2">
    <source>
        <dbReference type="ARBA" id="ARBA00022679"/>
    </source>
</evidence>